<keyword evidence="2" id="KW-1185">Reference proteome</keyword>
<dbReference type="Proteomes" id="UP000821865">
    <property type="component" value="Chromosome 10"/>
</dbReference>
<name>A0ACB8DLJ9_DERSI</name>
<gene>
    <name evidence="1" type="ORF">HPB49_000722</name>
</gene>
<accession>A0ACB8DLJ9</accession>
<dbReference type="EMBL" id="CM023479">
    <property type="protein sequence ID" value="KAH7973407.1"/>
    <property type="molecule type" value="Genomic_DNA"/>
</dbReference>
<evidence type="ECO:0000313" key="1">
    <source>
        <dbReference type="EMBL" id="KAH7973407.1"/>
    </source>
</evidence>
<evidence type="ECO:0000313" key="2">
    <source>
        <dbReference type="Proteomes" id="UP000821865"/>
    </source>
</evidence>
<protein>
    <submittedName>
        <fullName evidence="1">Uncharacterized protein</fullName>
    </submittedName>
</protein>
<reference evidence="1" key="1">
    <citation type="submission" date="2020-05" db="EMBL/GenBank/DDBJ databases">
        <title>Large-scale comparative analyses of tick genomes elucidate their genetic diversity and vector capacities.</title>
        <authorList>
            <person name="Jia N."/>
            <person name="Wang J."/>
            <person name="Shi W."/>
            <person name="Du L."/>
            <person name="Sun Y."/>
            <person name="Zhan W."/>
            <person name="Jiang J."/>
            <person name="Wang Q."/>
            <person name="Zhang B."/>
            <person name="Ji P."/>
            <person name="Sakyi L.B."/>
            <person name="Cui X."/>
            <person name="Yuan T."/>
            <person name="Jiang B."/>
            <person name="Yang W."/>
            <person name="Lam T.T.-Y."/>
            <person name="Chang Q."/>
            <person name="Ding S."/>
            <person name="Wang X."/>
            <person name="Zhu J."/>
            <person name="Ruan X."/>
            <person name="Zhao L."/>
            <person name="Wei J."/>
            <person name="Que T."/>
            <person name="Du C."/>
            <person name="Cheng J."/>
            <person name="Dai P."/>
            <person name="Han X."/>
            <person name="Huang E."/>
            <person name="Gao Y."/>
            <person name="Liu J."/>
            <person name="Shao H."/>
            <person name="Ye R."/>
            <person name="Li L."/>
            <person name="Wei W."/>
            <person name="Wang X."/>
            <person name="Wang C."/>
            <person name="Yang T."/>
            <person name="Huo Q."/>
            <person name="Li W."/>
            <person name="Guo W."/>
            <person name="Chen H."/>
            <person name="Zhou L."/>
            <person name="Ni X."/>
            <person name="Tian J."/>
            <person name="Zhou Y."/>
            <person name="Sheng Y."/>
            <person name="Liu T."/>
            <person name="Pan Y."/>
            <person name="Xia L."/>
            <person name="Li J."/>
            <person name="Zhao F."/>
            <person name="Cao W."/>
        </authorList>
    </citation>
    <scope>NUCLEOTIDE SEQUENCE</scope>
    <source>
        <strain evidence="1">Dsil-2018</strain>
    </source>
</reference>
<organism evidence="1 2">
    <name type="scientific">Dermacentor silvarum</name>
    <name type="common">Tick</name>
    <dbReference type="NCBI Taxonomy" id="543639"/>
    <lineage>
        <taxon>Eukaryota</taxon>
        <taxon>Metazoa</taxon>
        <taxon>Ecdysozoa</taxon>
        <taxon>Arthropoda</taxon>
        <taxon>Chelicerata</taxon>
        <taxon>Arachnida</taxon>
        <taxon>Acari</taxon>
        <taxon>Parasitiformes</taxon>
        <taxon>Ixodida</taxon>
        <taxon>Ixodoidea</taxon>
        <taxon>Ixodidae</taxon>
        <taxon>Rhipicephalinae</taxon>
        <taxon>Dermacentor</taxon>
    </lineage>
</organism>
<comment type="caution">
    <text evidence="1">The sequence shown here is derived from an EMBL/GenBank/DDBJ whole genome shotgun (WGS) entry which is preliminary data.</text>
</comment>
<sequence length="177" mass="19669">MINSTHRLTGFGSLLEGRRVPFVEPLPSQRVCCVCDVVSSVTKKLPCCHVLCNGPCGRAFEMRDGRDCPVDGYKTEENEVVVVTSALVDLEQFEVFCINRACDFKGTLRLMMEHFLLCEYGEGIVRQMRRNDDPRSGSPPRLGLQTTGTSSGPRDVARAQRGRAHCGGIEEPHRELV</sequence>
<proteinExistence type="predicted"/>